<organism evidence="1 2">
    <name type="scientific">Mesorhizobium delmotii</name>
    <dbReference type="NCBI Taxonomy" id="1631247"/>
    <lineage>
        <taxon>Bacteria</taxon>
        <taxon>Pseudomonadati</taxon>
        <taxon>Pseudomonadota</taxon>
        <taxon>Alphaproteobacteria</taxon>
        <taxon>Hyphomicrobiales</taxon>
        <taxon>Phyllobacteriaceae</taxon>
        <taxon>Mesorhizobium</taxon>
    </lineage>
</organism>
<dbReference type="Proteomes" id="UP000245698">
    <property type="component" value="Unassembled WGS sequence"/>
</dbReference>
<accession>A0A2P9AMM4</accession>
<evidence type="ECO:0000313" key="2">
    <source>
        <dbReference type="Proteomes" id="UP000245698"/>
    </source>
</evidence>
<proteinExistence type="predicted"/>
<dbReference type="AlphaFoldDB" id="A0A2P9AMM4"/>
<gene>
    <name evidence="1" type="ORF">BQ8482_280122</name>
</gene>
<reference evidence="2" key="1">
    <citation type="submission" date="2016-12" db="EMBL/GenBank/DDBJ databases">
        <authorList>
            <person name="Brunel B."/>
        </authorList>
    </citation>
    <scope>NUCLEOTIDE SEQUENCE [LARGE SCALE GENOMIC DNA]</scope>
</reference>
<evidence type="ECO:0000313" key="1">
    <source>
        <dbReference type="EMBL" id="SJM32396.1"/>
    </source>
</evidence>
<sequence>MMEANPQILANCPKMHVLSKRAPAMPSRRASGIAIELFQSIDPKRTTVTTLHMSENCCDASLTCHRGNSVIWE</sequence>
<name>A0A2P9AMM4_9HYPH</name>
<protein>
    <submittedName>
        <fullName evidence="1">Uncharacterized protein</fullName>
    </submittedName>
</protein>
<keyword evidence="2" id="KW-1185">Reference proteome</keyword>
<dbReference type="EMBL" id="FUIG01000035">
    <property type="protein sequence ID" value="SJM32396.1"/>
    <property type="molecule type" value="Genomic_DNA"/>
</dbReference>